<dbReference type="EMBL" id="MU853868">
    <property type="protein sequence ID" value="KAK3936935.1"/>
    <property type="molecule type" value="Genomic_DNA"/>
</dbReference>
<protein>
    <submittedName>
        <fullName evidence="1">Uncharacterized protein</fullName>
    </submittedName>
</protein>
<dbReference type="AlphaFoldDB" id="A0AAN6S1F3"/>
<feature type="non-terminal residue" evidence="1">
    <location>
        <position position="1"/>
    </location>
</feature>
<sequence length="50" mass="5958">TRFDRLHHIMPECNRLIKLLFYKAPLRSLKGISAIKDLISLIKNNYKVIY</sequence>
<gene>
    <name evidence="1" type="ORF">QBC46DRAFT_268589</name>
</gene>
<evidence type="ECO:0000313" key="1">
    <source>
        <dbReference type="EMBL" id="KAK3936935.1"/>
    </source>
</evidence>
<proteinExistence type="predicted"/>
<evidence type="ECO:0000313" key="2">
    <source>
        <dbReference type="Proteomes" id="UP001303473"/>
    </source>
</evidence>
<dbReference type="Proteomes" id="UP001303473">
    <property type="component" value="Unassembled WGS sequence"/>
</dbReference>
<name>A0AAN6S1F3_9PEZI</name>
<comment type="caution">
    <text evidence="1">The sequence shown here is derived from an EMBL/GenBank/DDBJ whole genome shotgun (WGS) entry which is preliminary data.</text>
</comment>
<keyword evidence="2" id="KW-1185">Reference proteome</keyword>
<accession>A0AAN6S1F3</accession>
<reference evidence="2" key="1">
    <citation type="journal article" date="2023" name="Mol. Phylogenet. Evol.">
        <title>Genome-scale phylogeny and comparative genomics of the fungal order Sordariales.</title>
        <authorList>
            <person name="Hensen N."/>
            <person name="Bonometti L."/>
            <person name="Westerberg I."/>
            <person name="Brannstrom I.O."/>
            <person name="Guillou S."/>
            <person name="Cros-Aarteil S."/>
            <person name="Calhoun S."/>
            <person name="Haridas S."/>
            <person name="Kuo A."/>
            <person name="Mondo S."/>
            <person name="Pangilinan J."/>
            <person name="Riley R."/>
            <person name="LaButti K."/>
            <person name="Andreopoulos B."/>
            <person name="Lipzen A."/>
            <person name="Chen C."/>
            <person name="Yan M."/>
            <person name="Daum C."/>
            <person name="Ng V."/>
            <person name="Clum A."/>
            <person name="Steindorff A."/>
            <person name="Ohm R.A."/>
            <person name="Martin F."/>
            <person name="Silar P."/>
            <person name="Natvig D.O."/>
            <person name="Lalanne C."/>
            <person name="Gautier V."/>
            <person name="Ament-Velasquez S.L."/>
            <person name="Kruys A."/>
            <person name="Hutchinson M.I."/>
            <person name="Powell A.J."/>
            <person name="Barry K."/>
            <person name="Miller A.N."/>
            <person name="Grigoriev I.V."/>
            <person name="Debuchy R."/>
            <person name="Gladieux P."/>
            <person name="Hiltunen Thoren M."/>
            <person name="Johannesson H."/>
        </authorList>
    </citation>
    <scope>NUCLEOTIDE SEQUENCE [LARGE SCALE GENOMIC DNA]</scope>
    <source>
        <strain evidence="2">CBS 340.73</strain>
    </source>
</reference>
<organism evidence="1 2">
    <name type="scientific">Diplogelasinospora grovesii</name>
    <dbReference type="NCBI Taxonomy" id="303347"/>
    <lineage>
        <taxon>Eukaryota</taxon>
        <taxon>Fungi</taxon>
        <taxon>Dikarya</taxon>
        <taxon>Ascomycota</taxon>
        <taxon>Pezizomycotina</taxon>
        <taxon>Sordariomycetes</taxon>
        <taxon>Sordariomycetidae</taxon>
        <taxon>Sordariales</taxon>
        <taxon>Diplogelasinosporaceae</taxon>
        <taxon>Diplogelasinospora</taxon>
    </lineage>
</organism>